<proteinExistence type="predicted"/>
<sequence>MQPSRDSPPRQEVRKSGSQEVRKSGSQEVRKSGSQEVRKSGSQEVRKSGSQEVYHLVSRYIQKFSVYNREINSMLPLPNCSIN</sequence>
<evidence type="ECO:0000313" key="2">
    <source>
        <dbReference type="EMBL" id="SBO13842.1"/>
    </source>
</evidence>
<dbReference type="AlphaFoldDB" id="A0AA45ZH21"/>
<comment type="caution">
    <text evidence="2">The sequence shown here is derived from an EMBL/GenBank/DDBJ whole genome shotgun (WGS) entry which is preliminary data.</text>
</comment>
<gene>
    <name evidence="2" type="ORF">ANAPC1_00180</name>
</gene>
<feature type="region of interest" description="Disordered" evidence="1">
    <location>
        <begin position="1"/>
        <end position="50"/>
    </location>
</feature>
<evidence type="ECO:0000313" key="3">
    <source>
        <dbReference type="Proteomes" id="UP000078419"/>
    </source>
</evidence>
<accession>A0AA45ZH21</accession>
<name>A0AA45ZH21_ANAPH</name>
<protein>
    <submittedName>
        <fullName evidence="2">Uncharacterized protein</fullName>
    </submittedName>
</protein>
<organism evidence="2 3">
    <name type="scientific">Anaplasma phagocytophilum</name>
    <name type="common">Ehrlichia phagocytophila</name>
    <dbReference type="NCBI Taxonomy" id="948"/>
    <lineage>
        <taxon>Bacteria</taxon>
        <taxon>Pseudomonadati</taxon>
        <taxon>Pseudomonadota</taxon>
        <taxon>Alphaproteobacteria</taxon>
        <taxon>Rickettsiales</taxon>
        <taxon>Anaplasmataceae</taxon>
        <taxon>Anaplasma</taxon>
        <taxon>phagocytophilum group</taxon>
    </lineage>
</organism>
<reference evidence="3" key="1">
    <citation type="submission" date="2016-03" db="EMBL/GenBank/DDBJ databases">
        <authorList>
            <person name="Loux Valentin"/>
        </authorList>
    </citation>
    <scope>NUCLEOTIDE SEQUENCE [LARGE SCALE GENOMIC DNA]</scope>
    <source>
        <strain evidence="3">C1</strain>
    </source>
</reference>
<feature type="compositionally biased region" description="Basic and acidic residues" evidence="1">
    <location>
        <begin position="7"/>
        <end position="49"/>
    </location>
</feature>
<dbReference type="EMBL" id="FLLR01000004">
    <property type="protein sequence ID" value="SBO13842.1"/>
    <property type="molecule type" value="Genomic_DNA"/>
</dbReference>
<dbReference type="RefSeq" id="WP_155735762.1">
    <property type="nucleotide sequence ID" value="NZ_FLLR01000004.1"/>
</dbReference>
<dbReference type="Proteomes" id="UP000078419">
    <property type="component" value="Unassembled WGS sequence"/>
</dbReference>
<evidence type="ECO:0000256" key="1">
    <source>
        <dbReference type="SAM" id="MobiDB-lite"/>
    </source>
</evidence>